<comment type="caution">
    <text evidence="1">The sequence shown here is derived from an EMBL/GenBank/DDBJ whole genome shotgun (WGS) entry which is preliminary data.</text>
</comment>
<dbReference type="EMBL" id="AWWV01009365">
    <property type="protein sequence ID" value="OMO86920.1"/>
    <property type="molecule type" value="Genomic_DNA"/>
</dbReference>
<proteinExistence type="predicted"/>
<reference evidence="1 2" key="1">
    <citation type="submission" date="2013-09" db="EMBL/GenBank/DDBJ databases">
        <title>Corchorus capsularis genome sequencing.</title>
        <authorList>
            <person name="Alam M."/>
            <person name="Haque M.S."/>
            <person name="Islam M.S."/>
            <person name="Emdad E.M."/>
            <person name="Islam M.M."/>
            <person name="Ahmed B."/>
            <person name="Halim A."/>
            <person name="Hossen Q.M.M."/>
            <person name="Hossain M.Z."/>
            <person name="Ahmed R."/>
            <person name="Khan M.M."/>
            <person name="Islam R."/>
            <person name="Rashid M.M."/>
            <person name="Khan S.A."/>
            <person name="Rahman M.S."/>
            <person name="Alam M."/>
        </authorList>
    </citation>
    <scope>NUCLEOTIDE SEQUENCE [LARGE SCALE GENOMIC DNA]</scope>
    <source>
        <strain evidence="2">cv. CVL-1</strain>
        <tissue evidence="1">Whole seedling</tissue>
    </source>
</reference>
<sequence>MSSPLFPSRRRHLSPHVDITVESRVFPFPSRPSPPSFIF</sequence>
<gene>
    <name evidence="1" type="ORF">CCACVL1_09386</name>
</gene>
<accession>A0A1R3IWL2</accession>
<dbReference type="Gramene" id="OMO86920">
    <property type="protein sequence ID" value="OMO86920"/>
    <property type="gene ID" value="CCACVL1_09386"/>
</dbReference>
<protein>
    <submittedName>
        <fullName evidence="1">Uncharacterized protein</fullName>
    </submittedName>
</protein>
<organism evidence="1 2">
    <name type="scientific">Corchorus capsularis</name>
    <name type="common">Jute</name>
    <dbReference type="NCBI Taxonomy" id="210143"/>
    <lineage>
        <taxon>Eukaryota</taxon>
        <taxon>Viridiplantae</taxon>
        <taxon>Streptophyta</taxon>
        <taxon>Embryophyta</taxon>
        <taxon>Tracheophyta</taxon>
        <taxon>Spermatophyta</taxon>
        <taxon>Magnoliopsida</taxon>
        <taxon>eudicotyledons</taxon>
        <taxon>Gunneridae</taxon>
        <taxon>Pentapetalae</taxon>
        <taxon>rosids</taxon>
        <taxon>malvids</taxon>
        <taxon>Malvales</taxon>
        <taxon>Malvaceae</taxon>
        <taxon>Grewioideae</taxon>
        <taxon>Apeibeae</taxon>
        <taxon>Corchorus</taxon>
    </lineage>
</organism>
<keyword evidence="2" id="KW-1185">Reference proteome</keyword>
<dbReference type="AlphaFoldDB" id="A0A1R3IWL2"/>
<name>A0A1R3IWL2_COCAP</name>
<dbReference type="Proteomes" id="UP000188268">
    <property type="component" value="Unassembled WGS sequence"/>
</dbReference>
<evidence type="ECO:0000313" key="2">
    <source>
        <dbReference type="Proteomes" id="UP000188268"/>
    </source>
</evidence>
<evidence type="ECO:0000313" key="1">
    <source>
        <dbReference type="EMBL" id="OMO86920.1"/>
    </source>
</evidence>